<protein>
    <submittedName>
        <fullName evidence="6">TetR/AcrR family transcriptional regulator</fullName>
    </submittedName>
</protein>
<dbReference type="InterPro" id="IPR001647">
    <property type="entry name" value="HTH_TetR"/>
</dbReference>
<gene>
    <name evidence="6" type="ORF">K7G82_23380</name>
</gene>
<dbReference type="PROSITE" id="PS50977">
    <property type="entry name" value="HTH_TETR_2"/>
    <property type="match status" value="1"/>
</dbReference>
<dbReference type="InterPro" id="IPR009057">
    <property type="entry name" value="Homeodomain-like_sf"/>
</dbReference>
<dbReference type="PANTHER" id="PTHR30055:SF234">
    <property type="entry name" value="HTH-TYPE TRANSCRIPTIONAL REGULATOR BETI"/>
    <property type="match status" value="1"/>
</dbReference>
<keyword evidence="2 4" id="KW-0238">DNA-binding</keyword>
<comment type="caution">
    <text evidence="6">The sequence shown here is derived from an EMBL/GenBank/DDBJ whole genome shotgun (WGS) entry which is preliminary data.</text>
</comment>
<dbReference type="Pfam" id="PF00440">
    <property type="entry name" value="TetR_N"/>
    <property type="match status" value="1"/>
</dbReference>
<dbReference type="SUPFAM" id="SSF46689">
    <property type="entry name" value="Homeodomain-like"/>
    <property type="match status" value="1"/>
</dbReference>
<accession>A0ABS7PV70</accession>
<feature type="DNA-binding region" description="H-T-H motif" evidence="4">
    <location>
        <begin position="39"/>
        <end position="58"/>
    </location>
</feature>
<keyword evidence="1" id="KW-0805">Transcription regulation</keyword>
<evidence type="ECO:0000256" key="3">
    <source>
        <dbReference type="ARBA" id="ARBA00023163"/>
    </source>
</evidence>
<name>A0ABS7PV70_9SPHN</name>
<evidence type="ECO:0000313" key="6">
    <source>
        <dbReference type="EMBL" id="MBY8825265.1"/>
    </source>
</evidence>
<dbReference type="Proteomes" id="UP000706039">
    <property type="component" value="Unassembled WGS sequence"/>
</dbReference>
<keyword evidence="3" id="KW-0804">Transcription</keyword>
<evidence type="ECO:0000313" key="7">
    <source>
        <dbReference type="Proteomes" id="UP000706039"/>
    </source>
</evidence>
<evidence type="ECO:0000256" key="1">
    <source>
        <dbReference type="ARBA" id="ARBA00023015"/>
    </source>
</evidence>
<dbReference type="Gene3D" id="1.10.357.10">
    <property type="entry name" value="Tetracycline Repressor, domain 2"/>
    <property type="match status" value="1"/>
</dbReference>
<evidence type="ECO:0000256" key="4">
    <source>
        <dbReference type="PROSITE-ProRule" id="PRU00335"/>
    </source>
</evidence>
<dbReference type="PANTHER" id="PTHR30055">
    <property type="entry name" value="HTH-TYPE TRANSCRIPTIONAL REGULATOR RUTR"/>
    <property type="match status" value="1"/>
</dbReference>
<feature type="domain" description="HTH tetR-type" evidence="5">
    <location>
        <begin position="16"/>
        <end position="76"/>
    </location>
</feature>
<keyword evidence="7" id="KW-1185">Reference proteome</keyword>
<evidence type="ECO:0000259" key="5">
    <source>
        <dbReference type="PROSITE" id="PS50977"/>
    </source>
</evidence>
<evidence type="ECO:0000256" key="2">
    <source>
        <dbReference type="ARBA" id="ARBA00023125"/>
    </source>
</evidence>
<proteinExistence type="predicted"/>
<dbReference type="RefSeq" id="WP_222992361.1">
    <property type="nucleotide sequence ID" value="NZ_JAINVV010000011.1"/>
</dbReference>
<reference evidence="6 7" key="1">
    <citation type="submission" date="2021-08" db="EMBL/GenBank/DDBJ databases">
        <authorList>
            <person name="Tuo L."/>
        </authorList>
    </citation>
    <scope>NUCLEOTIDE SEQUENCE [LARGE SCALE GENOMIC DNA]</scope>
    <source>
        <strain evidence="6 7">JCM 31229</strain>
    </source>
</reference>
<organism evidence="6 7">
    <name type="scientific">Sphingomonas colocasiae</name>
    <dbReference type="NCBI Taxonomy" id="1848973"/>
    <lineage>
        <taxon>Bacteria</taxon>
        <taxon>Pseudomonadati</taxon>
        <taxon>Pseudomonadota</taxon>
        <taxon>Alphaproteobacteria</taxon>
        <taxon>Sphingomonadales</taxon>
        <taxon>Sphingomonadaceae</taxon>
        <taxon>Sphingomonas</taxon>
    </lineage>
</organism>
<dbReference type="EMBL" id="JAINVV010000011">
    <property type="protein sequence ID" value="MBY8825265.1"/>
    <property type="molecule type" value="Genomic_DNA"/>
</dbReference>
<sequence length="214" mass="23554">MSERTPRRRLRQNEPVGTRSLILEEAMRLIARDGVEEMRLKDIADAVGIRIPSIYRHFESREAIIAELARAMVEELAQFLSPDPALDPVAWMESWARGLVWFFANKPAYGRMILRDLATPGGFGPISAALGAVEDTPRLDGVSRMVDALRAAHRRGIADGAFTADLDPGFFSMMFGTVLVSLVWPYSGTSAAIGVAELERLQSRAASLALSLLR</sequence>
<dbReference type="PRINTS" id="PR00455">
    <property type="entry name" value="HTHTETR"/>
</dbReference>
<dbReference type="InterPro" id="IPR050109">
    <property type="entry name" value="HTH-type_TetR-like_transc_reg"/>
</dbReference>